<gene>
    <name evidence="1" type="ORF">RHMOL_Rhmol08G0324400</name>
</gene>
<reference evidence="1" key="1">
    <citation type="submission" date="2022-02" db="EMBL/GenBank/DDBJ databases">
        <title>Plant Genome Project.</title>
        <authorList>
            <person name="Zhang R.-G."/>
        </authorList>
    </citation>
    <scope>NUCLEOTIDE SEQUENCE</scope>
    <source>
        <strain evidence="1">AT1</strain>
    </source>
</reference>
<organism evidence="1 2">
    <name type="scientific">Rhododendron molle</name>
    <name type="common">Chinese azalea</name>
    <name type="synonym">Azalea mollis</name>
    <dbReference type="NCBI Taxonomy" id="49168"/>
    <lineage>
        <taxon>Eukaryota</taxon>
        <taxon>Viridiplantae</taxon>
        <taxon>Streptophyta</taxon>
        <taxon>Embryophyta</taxon>
        <taxon>Tracheophyta</taxon>
        <taxon>Spermatophyta</taxon>
        <taxon>Magnoliopsida</taxon>
        <taxon>eudicotyledons</taxon>
        <taxon>Gunneridae</taxon>
        <taxon>Pentapetalae</taxon>
        <taxon>asterids</taxon>
        <taxon>Ericales</taxon>
        <taxon>Ericaceae</taxon>
        <taxon>Ericoideae</taxon>
        <taxon>Rhodoreae</taxon>
        <taxon>Rhododendron</taxon>
    </lineage>
</organism>
<comment type="caution">
    <text evidence="1">The sequence shown here is derived from an EMBL/GenBank/DDBJ whole genome shotgun (WGS) entry which is preliminary data.</text>
</comment>
<proteinExistence type="predicted"/>
<accession>A0ACC0MV05</accession>
<name>A0ACC0MV05_RHOML</name>
<evidence type="ECO:0000313" key="2">
    <source>
        <dbReference type="Proteomes" id="UP001062846"/>
    </source>
</evidence>
<dbReference type="EMBL" id="CM046395">
    <property type="protein sequence ID" value="KAI8544820.1"/>
    <property type="molecule type" value="Genomic_DNA"/>
</dbReference>
<keyword evidence="2" id="KW-1185">Reference proteome</keyword>
<protein>
    <submittedName>
        <fullName evidence="1">Uncharacterized protein</fullName>
    </submittedName>
</protein>
<evidence type="ECO:0000313" key="1">
    <source>
        <dbReference type="EMBL" id="KAI8544820.1"/>
    </source>
</evidence>
<sequence length="65" mass="7475">MLKVTRWKFTTLVLVLGEFSTQIIFPQRYLLVLAHKSAHTTKAMVFFIGLRFTITIHAVPVVMRG</sequence>
<dbReference type="Proteomes" id="UP001062846">
    <property type="component" value="Chromosome 8"/>
</dbReference>